<dbReference type="EMBL" id="CAXKWB010006870">
    <property type="protein sequence ID" value="CAL4084737.1"/>
    <property type="molecule type" value="Genomic_DNA"/>
</dbReference>
<evidence type="ECO:0000313" key="1">
    <source>
        <dbReference type="EMBL" id="CAL4084737.1"/>
    </source>
</evidence>
<protein>
    <recommendedName>
        <fullName evidence="3">CD80-like immunoglobulin C2-set domain-containing protein</fullName>
    </recommendedName>
</protein>
<accession>A0AAV2QH01</accession>
<evidence type="ECO:0008006" key="3">
    <source>
        <dbReference type="Google" id="ProtNLM"/>
    </source>
</evidence>
<dbReference type="AlphaFoldDB" id="A0AAV2QH01"/>
<dbReference type="PANTHER" id="PTHR21261">
    <property type="entry name" value="BEAT PROTEIN"/>
    <property type="match status" value="1"/>
</dbReference>
<keyword evidence="2" id="KW-1185">Reference proteome</keyword>
<dbReference type="PANTHER" id="PTHR21261:SF15">
    <property type="entry name" value="BEATEN PATH IIIA, ISOFORM D-RELATED"/>
    <property type="match status" value="1"/>
</dbReference>
<gene>
    <name evidence="1" type="ORF">MNOR_LOCUS12502</name>
</gene>
<comment type="caution">
    <text evidence="1">The sequence shown here is derived from an EMBL/GenBank/DDBJ whole genome shotgun (WGS) entry which is preliminary data.</text>
</comment>
<organism evidence="1 2">
    <name type="scientific">Meganyctiphanes norvegica</name>
    <name type="common">Northern krill</name>
    <name type="synonym">Thysanopoda norvegica</name>
    <dbReference type="NCBI Taxonomy" id="48144"/>
    <lineage>
        <taxon>Eukaryota</taxon>
        <taxon>Metazoa</taxon>
        <taxon>Ecdysozoa</taxon>
        <taxon>Arthropoda</taxon>
        <taxon>Crustacea</taxon>
        <taxon>Multicrustacea</taxon>
        <taxon>Malacostraca</taxon>
        <taxon>Eumalacostraca</taxon>
        <taxon>Eucarida</taxon>
        <taxon>Euphausiacea</taxon>
        <taxon>Euphausiidae</taxon>
        <taxon>Meganyctiphanes</taxon>
    </lineage>
</organism>
<reference evidence="1 2" key="1">
    <citation type="submission" date="2024-05" db="EMBL/GenBank/DDBJ databases">
        <authorList>
            <person name="Wallberg A."/>
        </authorList>
    </citation>
    <scope>NUCLEOTIDE SEQUENCE [LARGE SCALE GENOMIC DNA]</scope>
</reference>
<sequence length="150" mass="16871">ELPHGIPQVTGGQSEYRPEDLINLTCTAPLSIPPAQLTWYINDQQAPQEYLEQYPSMVDAEGREGSRLGLKFIVRRWHFRDGQVVFKCKGLIQSNRKTSLYAEESQHLGIRAPSITPAFRDQMSGDSEAAQTALPAEFLLSFFLLLALHL</sequence>
<dbReference type="Proteomes" id="UP001497623">
    <property type="component" value="Unassembled WGS sequence"/>
</dbReference>
<name>A0AAV2QH01_MEGNR</name>
<dbReference type="InterPro" id="IPR013783">
    <property type="entry name" value="Ig-like_fold"/>
</dbReference>
<proteinExistence type="predicted"/>
<dbReference type="Gene3D" id="2.60.40.10">
    <property type="entry name" value="Immunoglobulins"/>
    <property type="match status" value="1"/>
</dbReference>
<evidence type="ECO:0000313" key="2">
    <source>
        <dbReference type="Proteomes" id="UP001497623"/>
    </source>
</evidence>
<feature type="non-terminal residue" evidence="1">
    <location>
        <position position="1"/>
    </location>
</feature>